<dbReference type="Pfam" id="PF11464">
    <property type="entry name" value="Rbsn"/>
    <property type="match status" value="1"/>
</dbReference>
<comment type="caution">
    <text evidence="10">The sequence shown here is derived from an EMBL/GenBank/DDBJ whole genome shotgun (WGS) entry which is preliminary data.</text>
</comment>
<evidence type="ECO:0000256" key="5">
    <source>
        <dbReference type="ARBA" id="ARBA00023204"/>
    </source>
</evidence>
<evidence type="ECO:0000259" key="9">
    <source>
        <dbReference type="PROSITE" id="PS50178"/>
    </source>
</evidence>
<evidence type="ECO:0000256" key="6">
    <source>
        <dbReference type="PROSITE-ProRule" id="PRU00091"/>
    </source>
</evidence>
<keyword evidence="7" id="KW-0175">Coiled coil</keyword>
<dbReference type="InterPro" id="IPR013087">
    <property type="entry name" value="Znf_C2H2_type"/>
</dbReference>
<gene>
    <name evidence="10" type="primary">PEP7</name>
    <name evidence="10" type="ORF">ED733_008689</name>
</gene>
<dbReference type="SMART" id="SM00734">
    <property type="entry name" value="ZnF_Rad18"/>
    <property type="match status" value="1"/>
</dbReference>
<dbReference type="Pfam" id="PF01363">
    <property type="entry name" value="FYVE"/>
    <property type="match status" value="2"/>
</dbReference>
<dbReference type="PROSITE" id="PS50178">
    <property type="entry name" value="ZF_FYVE"/>
    <property type="match status" value="2"/>
</dbReference>
<keyword evidence="10" id="KW-0121">Carboxypeptidase</keyword>
<dbReference type="InterPro" id="IPR021565">
    <property type="entry name" value="Rbsn_Rab-bd"/>
</dbReference>
<dbReference type="PANTHER" id="PTHR13510:SF44">
    <property type="entry name" value="RABENOSYN-5"/>
    <property type="match status" value="1"/>
</dbReference>
<dbReference type="PANTHER" id="PTHR13510">
    <property type="entry name" value="FYVE-FINGER-CONTAINING RAB5 EFFECTOR PROTEIN RABENOSYN-5-RELATED"/>
    <property type="match status" value="1"/>
</dbReference>
<dbReference type="Gene3D" id="4.10.860.20">
    <property type="entry name" value="Rabenosyn, Rab binding domain"/>
    <property type="match status" value="1"/>
</dbReference>
<evidence type="ECO:0000256" key="3">
    <source>
        <dbReference type="ARBA" id="ARBA00022771"/>
    </source>
</evidence>
<feature type="compositionally biased region" description="Polar residues" evidence="8">
    <location>
        <begin position="580"/>
        <end position="589"/>
    </location>
</feature>
<evidence type="ECO:0000313" key="10">
    <source>
        <dbReference type="EMBL" id="TWU79088.1"/>
    </source>
</evidence>
<dbReference type="GO" id="GO:0004180">
    <property type="term" value="F:carboxypeptidase activity"/>
    <property type="evidence" value="ECO:0007669"/>
    <property type="project" value="UniProtKB-KW"/>
</dbReference>
<dbReference type="InterPro" id="IPR006642">
    <property type="entry name" value="Rad18_UBZ4"/>
</dbReference>
<dbReference type="SMART" id="SM00064">
    <property type="entry name" value="FYVE"/>
    <property type="match status" value="2"/>
</dbReference>
<keyword evidence="1" id="KW-0479">Metal-binding</keyword>
<feature type="compositionally biased region" description="Polar residues" evidence="8">
    <location>
        <begin position="553"/>
        <end position="571"/>
    </location>
</feature>
<evidence type="ECO:0000256" key="7">
    <source>
        <dbReference type="SAM" id="Coils"/>
    </source>
</evidence>
<dbReference type="CDD" id="cd15761">
    <property type="entry name" value="FYVE1_Vac1p_like"/>
    <property type="match status" value="1"/>
</dbReference>
<feature type="domain" description="FYVE-type" evidence="9">
    <location>
        <begin position="197"/>
        <end position="253"/>
    </location>
</feature>
<dbReference type="InterPro" id="IPR011011">
    <property type="entry name" value="Znf_FYVE_PHD"/>
</dbReference>
<accession>A0A5C6GQ73</accession>
<sequence>MSGRKLGGGRILGSGKGLAPPTPPSGRRSTSPLPPSESTVSMGSVSMSISPSASSGLHGLGQDIGASISVGAQGKNNTADATGLVCPICNEEMVTLLQLNRHIDDTHQELPEAAQDEVKTWFDKQVLKAKRFQPLSLINQKLRGLEVFESNESNHISAPAVAPGKAPLDVPIDPDDLITRNHWQRPTSYDLCTDPACGRSLGPMNGSVNCRHCGRLFCEEHTMYQMKLSRSANHEPVRGYWARVCETCYKSREGYNDHSGVLIDHMNTFSEMRKSKVERQKLEVSRLEKRLSKLTRILANQPDKLPLQTGSLISPVSTLTGQKNTRKLMEQSVVTWEDDETVSKCPFCQQEFGSWTFRRHHCRICGRVVCADSQTGCSSEISLNVSTALAENGNEKTSTNGEGSLVLDIRMCRECNHTIFSGRDFTASLLHKPPDQRAYETLRQFERGIRQLLPSFHRALQALQTPLLPNGEMDLSIPPPSHAQIQEAGKIRKRLIDSFGKYGMAAKRLRDLRTESPTQQMLQQAVYTYTNNFLHTNMLPLKSLPQVLRHRATPSQSSRLLVTPSQSTSSLRHSELASDAGSQAASETSTIMSQLETEEKDLKERLAVLEEQKFMVEDMIRSATGARRFEEVGALSRNVDELDKEIQQLKTKVGEVEYKWEGVYRNGGT</sequence>
<keyword evidence="10" id="KW-0645">Protease</keyword>
<dbReference type="Gene3D" id="3.30.40.10">
    <property type="entry name" value="Zinc/RING finger domain, C3HC4 (zinc finger)"/>
    <property type="match status" value="2"/>
</dbReference>
<name>A0A5C6GQ73_METRR</name>
<keyword evidence="3 6" id="KW-0863">Zinc-finger</keyword>
<dbReference type="CDD" id="cd15737">
    <property type="entry name" value="FYVE2_Vac1p_like"/>
    <property type="match status" value="1"/>
</dbReference>
<dbReference type="AlphaFoldDB" id="A0A5C6GQ73"/>
<dbReference type="InterPro" id="IPR036531">
    <property type="entry name" value="Rbsn_Rab-bd_sf"/>
</dbReference>
<feature type="compositionally biased region" description="Gly residues" evidence="8">
    <location>
        <begin position="1"/>
        <end position="16"/>
    </location>
</feature>
<proteinExistence type="predicted"/>
<dbReference type="SUPFAM" id="SSF140125">
    <property type="entry name" value="Rabenosyn-5 Rab-binding domain-like"/>
    <property type="match status" value="1"/>
</dbReference>
<dbReference type="GO" id="GO:0006281">
    <property type="term" value="P:DNA repair"/>
    <property type="evidence" value="ECO:0007669"/>
    <property type="project" value="UniProtKB-KW"/>
</dbReference>
<keyword evidence="10" id="KW-0378">Hydrolase</keyword>
<dbReference type="Proteomes" id="UP000317257">
    <property type="component" value="Unassembled WGS sequence"/>
</dbReference>
<dbReference type="SUPFAM" id="SSF57903">
    <property type="entry name" value="FYVE/PHD zinc finger"/>
    <property type="match status" value="2"/>
</dbReference>
<dbReference type="InterPro" id="IPR052727">
    <property type="entry name" value="Rab4/Rab5_effector"/>
</dbReference>
<reference evidence="11" key="1">
    <citation type="submission" date="2018-12" db="EMBL/GenBank/DDBJ databases">
        <title>The complete genome of Metarhizium rileyi, a key fungal pathogen of Lepidoptera.</title>
        <authorList>
            <person name="Binneck E."/>
            <person name="Lastra C.C.L."/>
            <person name="Sosa-Gomez D.R."/>
        </authorList>
    </citation>
    <scope>NUCLEOTIDE SEQUENCE [LARGE SCALE GENOMIC DNA]</scope>
    <source>
        <strain evidence="11">Cep018-CH2</strain>
    </source>
</reference>
<evidence type="ECO:0000313" key="11">
    <source>
        <dbReference type="Proteomes" id="UP000317257"/>
    </source>
</evidence>
<dbReference type="GO" id="GO:0003677">
    <property type="term" value="F:DNA binding"/>
    <property type="evidence" value="ECO:0007669"/>
    <property type="project" value="InterPro"/>
</dbReference>
<keyword evidence="5" id="KW-0234">DNA repair</keyword>
<keyword evidence="4" id="KW-0862">Zinc</keyword>
<evidence type="ECO:0000256" key="4">
    <source>
        <dbReference type="ARBA" id="ARBA00022833"/>
    </source>
</evidence>
<feature type="region of interest" description="Disordered" evidence="8">
    <location>
        <begin position="550"/>
        <end position="589"/>
    </location>
</feature>
<feature type="coiled-coil region" evidence="7">
    <location>
        <begin position="592"/>
        <end position="659"/>
    </location>
</feature>
<protein>
    <submittedName>
        <fullName evidence="10">Carboxypeptidase Y-deficient</fullName>
    </submittedName>
</protein>
<evidence type="ECO:0000256" key="1">
    <source>
        <dbReference type="ARBA" id="ARBA00022723"/>
    </source>
</evidence>
<dbReference type="EMBL" id="SBHS01000001">
    <property type="protein sequence ID" value="TWU79088.1"/>
    <property type="molecule type" value="Genomic_DNA"/>
</dbReference>
<evidence type="ECO:0000256" key="8">
    <source>
        <dbReference type="SAM" id="MobiDB-lite"/>
    </source>
</evidence>
<dbReference type="InterPro" id="IPR017455">
    <property type="entry name" value="Znf_FYVE-rel"/>
</dbReference>
<feature type="region of interest" description="Disordered" evidence="8">
    <location>
        <begin position="1"/>
        <end position="56"/>
    </location>
</feature>
<dbReference type="GO" id="GO:0008270">
    <property type="term" value="F:zinc ion binding"/>
    <property type="evidence" value="ECO:0007669"/>
    <property type="project" value="UniProtKB-KW"/>
</dbReference>
<feature type="compositionally biased region" description="Low complexity" evidence="8">
    <location>
        <begin position="25"/>
        <end position="56"/>
    </location>
</feature>
<dbReference type="InterPro" id="IPR013083">
    <property type="entry name" value="Znf_RING/FYVE/PHD"/>
</dbReference>
<dbReference type="InterPro" id="IPR000306">
    <property type="entry name" value="Znf_FYVE"/>
</dbReference>
<dbReference type="PROSITE" id="PS00028">
    <property type="entry name" value="ZINC_FINGER_C2H2_1"/>
    <property type="match status" value="1"/>
</dbReference>
<evidence type="ECO:0000256" key="2">
    <source>
        <dbReference type="ARBA" id="ARBA00022763"/>
    </source>
</evidence>
<feature type="domain" description="FYVE-type" evidence="9">
    <location>
        <begin position="339"/>
        <end position="420"/>
    </location>
</feature>
<keyword evidence="2" id="KW-0227">DNA damage</keyword>
<organism evidence="10 11">
    <name type="scientific">Metarhizium rileyi (strain RCEF 4871)</name>
    <name type="common">Nomuraea rileyi</name>
    <dbReference type="NCBI Taxonomy" id="1649241"/>
    <lineage>
        <taxon>Eukaryota</taxon>
        <taxon>Fungi</taxon>
        <taxon>Dikarya</taxon>
        <taxon>Ascomycota</taxon>
        <taxon>Pezizomycotina</taxon>
        <taxon>Sordariomycetes</taxon>
        <taxon>Hypocreomycetidae</taxon>
        <taxon>Hypocreales</taxon>
        <taxon>Clavicipitaceae</taxon>
        <taxon>Metarhizium</taxon>
    </lineage>
</organism>